<evidence type="ECO:0000313" key="2">
    <source>
        <dbReference type="EMBL" id="KAF1813386.1"/>
    </source>
</evidence>
<reference evidence="4" key="2">
    <citation type="submission" date="2020-04" db="EMBL/GenBank/DDBJ databases">
        <authorList>
            <consortium name="NCBI Genome Project"/>
        </authorList>
    </citation>
    <scope>NUCLEOTIDE SEQUENCE</scope>
    <source>
        <strain evidence="4">CBS 781.70</strain>
    </source>
</reference>
<name>A0A6G1G633_9PEZI</name>
<gene>
    <name evidence="2 4" type="ORF">P152DRAFT_394903</name>
</gene>
<dbReference type="FunFam" id="3.40.250.10:FF:000050">
    <property type="entry name" value="Dual specificity phosphatase, putative"/>
    <property type="match status" value="1"/>
</dbReference>
<keyword evidence="3" id="KW-1185">Reference proteome</keyword>
<evidence type="ECO:0000313" key="4">
    <source>
        <dbReference type="RefSeq" id="XP_033535017.1"/>
    </source>
</evidence>
<feature type="domain" description="Rhodanese" evidence="1">
    <location>
        <begin position="31"/>
        <end position="136"/>
    </location>
</feature>
<evidence type="ECO:0000313" key="3">
    <source>
        <dbReference type="Proteomes" id="UP000504638"/>
    </source>
</evidence>
<dbReference type="RefSeq" id="XP_033535017.1">
    <property type="nucleotide sequence ID" value="XM_033676277.1"/>
</dbReference>
<dbReference type="Proteomes" id="UP000504638">
    <property type="component" value="Unplaced"/>
</dbReference>
<dbReference type="InterPro" id="IPR001763">
    <property type="entry name" value="Rhodanese-like_dom"/>
</dbReference>
<dbReference type="AlphaFoldDB" id="A0A6G1G633"/>
<protein>
    <submittedName>
        <fullName evidence="2 4">Rhodanese-like protein</fullName>
    </submittedName>
</protein>
<dbReference type="GO" id="GO:0005634">
    <property type="term" value="C:nucleus"/>
    <property type="evidence" value="ECO:0007669"/>
    <property type="project" value="TreeGrafter"/>
</dbReference>
<dbReference type="EMBL" id="ML975155">
    <property type="protein sequence ID" value="KAF1813386.1"/>
    <property type="molecule type" value="Genomic_DNA"/>
</dbReference>
<reference evidence="4" key="3">
    <citation type="submission" date="2025-04" db="UniProtKB">
        <authorList>
            <consortium name="RefSeq"/>
        </authorList>
    </citation>
    <scope>IDENTIFICATION</scope>
    <source>
        <strain evidence="4">CBS 781.70</strain>
    </source>
</reference>
<dbReference type="GeneID" id="54416847"/>
<dbReference type="Gene3D" id="3.40.250.10">
    <property type="entry name" value="Rhodanese-like domain"/>
    <property type="match status" value="1"/>
</dbReference>
<reference evidence="2 4" key="1">
    <citation type="submission" date="2020-01" db="EMBL/GenBank/DDBJ databases">
        <authorList>
            <consortium name="DOE Joint Genome Institute"/>
            <person name="Haridas S."/>
            <person name="Albert R."/>
            <person name="Binder M."/>
            <person name="Bloem J."/>
            <person name="Labutti K."/>
            <person name="Salamov A."/>
            <person name="Andreopoulos B."/>
            <person name="Baker S.E."/>
            <person name="Barry K."/>
            <person name="Bills G."/>
            <person name="Bluhm B.H."/>
            <person name="Cannon C."/>
            <person name="Castanera R."/>
            <person name="Culley D.E."/>
            <person name="Daum C."/>
            <person name="Ezra D."/>
            <person name="Gonzalez J.B."/>
            <person name="Henrissat B."/>
            <person name="Kuo A."/>
            <person name="Liang C."/>
            <person name="Lipzen A."/>
            <person name="Lutzoni F."/>
            <person name="Magnuson J."/>
            <person name="Mondo S."/>
            <person name="Nolan M."/>
            <person name="Ohm R."/>
            <person name="Pangilinan J."/>
            <person name="Park H.-J."/>
            <person name="Ramirez L."/>
            <person name="Alfaro M."/>
            <person name="Sun H."/>
            <person name="Tritt A."/>
            <person name="Yoshinaga Y."/>
            <person name="Zwiers L.-H."/>
            <person name="Turgeon B.G."/>
            <person name="Goodwin S.B."/>
            <person name="Spatafora J.W."/>
            <person name="Crous P.W."/>
            <person name="Grigoriev I.V."/>
        </authorList>
    </citation>
    <scope>NUCLEOTIDE SEQUENCE</scope>
    <source>
        <strain evidence="2 4">CBS 781.70</strain>
    </source>
</reference>
<dbReference type="OrthoDB" id="102559at2759"/>
<dbReference type="SMART" id="SM00450">
    <property type="entry name" value="RHOD"/>
    <property type="match status" value="1"/>
</dbReference>
<sequence>MSTISISTLQRISPSTLASRLSSLQAPLSDSGSSIAVIDVRDSDYIGGHILGCQNVPYANLDWKMPELVRELKNKDTVVFHCALSQQRGPSAALQYLRERERLLSGEAGGEKNVQEVVVLDGGFTKWQETYGTDEKLTEGYLKDIWAFGG</sequence>
<accession>A0A6G1G633</accession>
<dbReference type="GO" id="GO:0004725">
    <property type="term" value="F:protein tyrosine phosphatase activity"/>
    <property type="evidence" value="ECO:0007669"/>
    <property type="project" value="TreeGrafter"/>
</dbReference>
<dbReference type="SUPFAM" id="SSF52821">
    <property type="entry name" value="Rhodanese/Cell cycle control phosphatase"/>
    <property type="match status" value="1"/>
</dbReference>
<proteinExistence type="predicted"/>
<dbReference type="InterPro" id="IPR036873">
    <property type="entry name" value="Rhodanese-like_dom_sf"/>
</dbReference>
<organism evidence="2">
    <name type="scientific">Eremomyces bilateralis CBS 781.70</name>
    <dbReference type="NCBI Taxonomy" id="1392243"/>
    <lineage>
        <taxon>Eukaryota</taxon>
        <taxon>Fungi</taxon>
        <taxon>Dikarya</taxon>
        <taxon>Ascomycota</taxon>
        <taxon>Pezizomycotina</taxon>
        <taxon>Dothideomycetes</taxon>
        <taxon>Dothideomycetes incertae sedis</taxon>
        <taxon>Eremomycetales</taxon>
        <taxon>Eremomycetaceae</taxon>
        <taxon>Eremomyces</taxon>
    </lineage>
</organism>
<dbReference type="PROSITE" id="PS50206">
    <property type="entry name" value="RHODANESE_3"/>
    <property type="match status" value="1"/>
</dbReference>
<dbReference type="Pfam" id="PF00581">
    <property type="entry name" value="Rhodanese"/>
    <property type="match status" value="1"/>
</dbReference>
<dbReference type="PANTHER" id="PTHR10828:SF38">
    <property type="entry name" value="ARSENICAL-RESISTANCE PROTEIN 2-RELATED"/>
    <property type="match status" value="1"/>
</dbReference>
<dbReference type="PANTHER" id="PTHR10828">
    <property type="entry name" value="M-PHASE INDUCER PHOSPHATASE DUAL SPECIFICITY PHOSPHATASE CDC25"/>
    <property type="match status" value="1"/>
</dbReference>
<dbReference type="GO" id="GO:0005737">
    <property type="term" value="C:cytoplasm"/>
    <property type="evidence" value="ECO:0007669"/>
    <property type="project" value="TreeGrafter"/>
</dbReference>
<evidence type="ECO:0000259" key="1">
    <source>
        <dbReference type="PROSITE" id="PS50206"/>
    </source>
</evidence>